<dbReference type="EMBL" id="JH600068">
    <property type="protein sequence ID" value="EIG52026.1"/>
    <property type="molecule type" value="Genomic_DNA"/>
</dbReference>
<name>I2PWX0_9BACT</name>
<protein>
    <submittedName>
        <fullName evidence="1">Uncharacterized protein</fullName>
    </submittedName>
</protein>
<dbReference type="OrthoDB" id="5459059at2"/>
<accession>I2PWX0</accession>
<reference evidence="1" key="1">
    <citation type="submission" date="2011-11" db="EMBL/GenBank/DDBJ databases">
        <title>Improved High-Quality Draft sequence of Desulfovibrio sp. U5L.</title>
        <authorList>
            <consortium name="US DOE Joint Genome Institute"/>
            <person name="Lucas S."/>
            <person name="Han J."/>
            <person name="Lapidus A."/>
            <person name="Cheng J.-F."/>
            <person name="Goodwin L."/>
            <person name="Pitluck S."/>
            <person name="Peters L."/>
            <person name="Ovchinnikova G."/>
            <person name="Held B."/>
            <person name="Detter J.C."/>
            <person name="Han C."/>
            <person name="Tapia R."/>
            <person name="Land M."/>
            <person name="Hauser L."/>
            <person name="Kyrpides N."/>
            <person name="Ivanova N."/>
            <person name="Pagani I."/>
            <person name="Gabster J."/>
            <person name="Walker C."/>
            <person name="Stolyar S."/>
            <person name="Stahl D."/>
            <person name="Arkin A."/>
            <person name="Dehal P."/>
            <person name="Hazen T."/>
            <person name="Woyke T."/>
        </authorList>
    </citation>
    <scope>NUCLEOTIDE SEQUENCE [LARGE SCALE GENOMIC DNA]</scope>
    <source>
        <strain evidence="1">U5L</strain>
    </source>
</reference>
<evidence type="ECO:0000313" key="1">
    <source>
        <dbReference type="EMBL" id="EIG52026.1"/>
    </source>
</evidence>
<dbReference type="HOGENOM" id="CLU_191328_0_0_7"/>
<organism evidence="1">
    <name type="scientific">Desulfovibrio sp. U5L</name>
    <dbReference type="NCBI Taxonomy" id="596152"/>
    <lineage>
        <taxon>Bacteria</taxon>
        <taxon>Pseudomonadati</taxon>
        <taxon>Thermodesulfobacteriota</taxon>
        <taxon>Desulfovibrionia</taxon>
        <taxon>Desulfovibrionales</taxon>
        <taxon>Desulfovibrionaceae</taxon>
        <taxon>Desulfovibrio</taxon>
    </lineage>
</organism>
<dbReference type="AlphaFoldDB" id="I2PWX0"/>
<sequence length="73" mass="8360">MDIKSSDLIDLKDEIIASFRPIEQLFKIMDKSSTDVFGELIRCHGEIGTVLCNNFRQNIDCILKKLSTQKIND</sequence>
<proteinExistence type="predicted"/>
<gene>
    <name evidence="1" type="ORF">DesU5LDRAFT_0311</name>
</gene>